<reference evidence="2" key="3">
    <citation type="journal article" date="2022" name="Microbiol. Resour. Announc.">
        <title>Draft Genome Sequences of Eight Mycobacterium montefiorense Strains Isolated from Salamanders in Captivity.</title>
        <authorList>
            <person name="Komine T."/>
            <person name="Ihara H."/>
            <person name="Fukano H."/>
            <person name="Hoshino Y."/>
            <person name="Kurata O."/>
            <person name="Wada S."/>
        </authorList>
    </citation>
    <scope>NUCLEOTIDE SEQUENCE</scope>
    <source>
        <strain evidence="2">NJB18185</strain>
    </source>
</reference>
<evidence type="ECO:0000313" key="1">
    <source>
        <dbReference type="EMBL" id="GBG37334.1"/>
    </source>
</evidence>
<dbReference type="RefSeq" id="WP_108921501.1">
    <property type="nucleotide sequence ID" value="NZ_BFCH01000011.1"/>
</dbReference>
<dbReference type="EMBL" id="BFCH01000011">
    <property type="protein sequence ID" value="GBG37334.1"/>
    <property type="molecule type" value="Genomic_DNA"/>
</dbReference>
<protein>
    <recommendedName>
        <fullName evidence="5">EcsC family protein</fullName>
    </recommendedName>
</protein>
<dbReference type="Pfam" id="PF12787">
    <property type="entry name" value="EcsC"/>
    <property type="match status" value="1"/>
</dbReference>
<gene>
    <name evidence="2" type="primary">ydbA</name>
    <name evidence="1" type="ORF">MmonteBS_17060</name>
    <name evidence="2" type="ORF">NJB18185_01320</name>
</gene>
<evidence type="ECO:0008006" key="5">
    <source>
        <dbReference type="Google" id="ProtNLM"/>
    </source>
</evidence>
<dbReference type="Proteomes" id="UP001139505">
    <property type="component" value="Unassembled WGS sequence"/>
</dbReference>
<reference evidence="1" key="1">
    <citation type="journal article" date="2018" name="Genome Announc.">
        <title>Draft Genome Sequence of Mycobacterium montefiorense Isolated from Japanese Black Salamander (Hynobius nigrescens).</title>
        <authorList>
            <person name="Fukano H."/>
            <person name="Yoshida M."/>
            <person name="Shimizu A."/>
            <person name="Iwao H."/>
            <person name="Katayama Y."/>
            <person name="Omatsu T."/>
            <person name="Mizutani T."/>
            <person name="Kurata O."/>
            <person name="Wada S."/>
            <person name="Hoshino Y."/>
        </authorList>
    </citation>
    <scope>NUCLEOTIDE SEQUENCE</scope>
    <source>
        <strain evidence="1">BS</strain>
    </source>
</reference>
<comment type="caution">
    <text evidence="2">The sequence shown here is derived from an EMBL/GenBank/DDBJ whole genome shotgun (WGS) entry which is preliminary data.</text>
</comment>
<dbReference type="Proteomes" id="UP000245060">
    <property type="component" value="Unassembled WGS sequence"/>
</dbReference>
<organism evidence="2 4">
    <name type="scientific">Mycobacterium montefiorense</name>
    <dbReference type="NCBI Taxonomy" id="154654"/>
    <lineage>
        <taxon>Bacteria</taxon>
        <taxon>Bacillati</taxon>
        <taxon>Actinomycetota</taxon>
        <taxon>Actinomycetes</taxon>
        <taxon>Mycobacteriales</taxon>
        <taxon>Mycobacteriaceae</taxon>
        <taxon>Mycobacterium</taxon>
        <taxon>Mycobacterium simiae complex</taxon>
    </lineage>
</organism>
<sequence>MALSEYEQKQLEKIAAHKARILGRESRRLIPFDISGIGPGLMNKLMKAPGVKTVTEPVVELLDTTAEGAGKVMSRTSQLTTSDSRVISAYAKKGHAVQNLDDIKKLDLKTIDDVASFTLLHHAYSLSAAAEGAAAGLVISGGEAVTAAGAAATAGAAAVPGLGAVATAMGVDAAALLTACTGVVAKHALYYGYDPRNPAEEVFVMQVIGLGLAGSTSAKAAAYQQLAILTESLARDEAWHELDQQAFANVVQKFAVNFGESLAIKKLGQLVPIIGVGIGAALNWKAVTAIADAAYWAYRERFLYEKGGEIEPIAIDVDVDDPSAIDVLDILKSEGIRPDDD</sequence>
<name>A0AA37PIA2_9MYCO</name>
<proteinExistence type="predicted"/>
<dbReference type="PANTHER" id="PTHR41260">
    <property type="entry name" value="PROTEIN ECSC"/>
    <property type="match status" value="1"/>
</dbReference>
<evidence type="ECO:0000313" key="4">
    <source>
        <dbReference type="Proteomes" id="UP001139505"/>
    </source>
</evidence>
<reference evidence="2" key="4">
    <citation type="submission" date="2022-04" db="EMBL/GenBank/DDBJ databases">
        <authorList>
            <person name="Komine T."/>
            <person name="Fukano H."/>
            <person name="Wada S."/>
        </authorList>
    </citation>
    <scope>NUCLEOTIDE SEQUENCE</scope>
    <source>
        <strain evidence="2">NJB18185</strain>
    </source>
</reference>
<reference evidence="3" key="2">
    <citation type="submission" date="2018-04" db="EMBL/GenBank/DDBJ databases">
        <title>Draft genome sequence of Mycobacterium montefiorense isolated from Japanese black salamander.</title>
        <authorList>
            <person name="Fukano H."/>
            <person name="Yoshida M."/>
            <person name="Shimizu A."/>
            <person name="Iwao H."/>
            <person name="Kurata O."/>
            <person name="Katayama Y."/>
            <person name="Omatsu T."/>
            <person name="Mizutani T."/>
            <person name="Wada S."/>
            <person name="Hoshino Y."/>
        </authorList>
    </citation>
    <scope>NUCLEOTIDE SEQUENCE [LARGE SCALE GENOMIC DNA]</scope>
    <source>
        <strain evidence="3">BS</strain>
    </source>
</reference>
<dbReference type="InterPro" id="IPR024787">
    <property type="entry name" value="EcsC"/>
</dbReference>
<accession>A0AA37PIA2</accession>
<keyword evidence="3" id="KW-1185">Reference proteome</keyword>
<dbReference type="PANTHER" id="PTHR41260:SF1">
    <property type="entry name" value="PROTEIN ECSC"/>
    <property type="match status" value="1"/>
</dbReference>
<evidence type="ECO:0000313" key="2">
    <source>
        <dbReference type="EMBL" id="GKU70354.1"/>
    </source>
</evidence>
<dbReference type="EMBL" id="BQYH01000002">
    <property type="protein sequence ID" value="GKU70354.1"/>
    <property type="molecule type" value="Genomic_DNA"/>
</dbReference>
<evidence type="ECO:0000313" key="3">
    <source>
        <dbReference type="Proteomes" id="UP000245060"/>
    </source>
</evidence>
<dbReference type="AlphaFoldDB" id="A0AA37PIA2"/>